<dbReference type="EMBL" id="BFAA01118727">
    <property type="protein sequence ID" value="GCB85055.1"/>
    <property type="molecule type" value="Genomic_DNA"/>
</dbReference>
<sequence length="239" mass="26787">MELDTVLEVSLIELDTVLEVSLIELDTVLEVSLIELDTVLEGGLIDLDTVLEVGLIDLDTVLEVGLIDLDTVPEVGLIELDIVLEGGLIELDTVLEVGLIELDTVLEDGVGHLQLQVLKEAFVRHWEKKELSEHLREQSPAIEGLINLQQRQLSEVRKVTRQLEEQSLNDLVHTFWSLHDDFQRHHCHSNLAAMLLGPDPREKDNEQIGKGSGFGDGVQDEVDGDDQEEGDWDGNRRRL</sequence>
<accession>A0A401QI66</accession>
<organism evidence="2 3">
    <name type="scientific">Scyliorhinus torazame</name>
    <name type="common">Cloudy catshark</name>
    <name type="synonym">Catulus torazame</name>
    <dbReference type="NCBI Taxonomy" id="75743"/>
    <lineage>
        <taxon>Eukaryota</taxon>
        <taxon>Metazoa</taxon>
        <taxon>Chordata</taxon>
        <taxon>Craniata</taxon>
        <taxon>Vertebrata</taxon>
        <taxon>Chondrichthyes</taxon>
        <taxon>Elasmobranchii</taxon>
        <taxon>Galeomorphii</taxon>
        <taxon>Galeoidea</taxon>
        <taxon>Carcharhiniformes</taxon>
        <taxon>Scyliorhinidae</taxon>
        <taxon>Scyliorhinus</taxon>
    </lineage>
</organism>
<reference evidence="2 3" key="1">
    <citation type="journal article" date="2018" name="Nat. Ecol. Evol.">
        <title>Shark genomes provide insights into elasmobranch evolution and the origin of vertebrates.</title>
        <authorList>
            <person name="Hara Y"/>
            <person name="Yamaguchi K"/>
            <person name="Onimaru K"/>
            <person name="Kadota M"/>
            <person name="Koyanagi M"/>
            <person name="Keeley SD"/>
            <person name="Tatsumi K"/>
            <person name="Tanaka K"/>
            <person name="Motone F"/>
            <person name="Kageyama Y"/>
            <person name="Nozu R"/>
            <person name="Adachi N"/>
            <person name="Nishimura O"/>
            <person name="Nakagawa R"/>
            <person name="Tanegashima C"/>
            <person name="Kiyatake I"/>
            <person name="Matsumoto R"/>
            <person name="Murakumo K"/>
            <person name="Nishida K"/>
            <person name="Terakita A"/>
            <person name="Kuratani S"/>
            <person name="Sato K"/>
            <person name="Hyodo S Kuraku.S."/>
        </authorList>
    </citation>
    <scope>NUCLEOTIDE SEQUENCE [LARGE SCALE GENOMIC DNA]</scope>
</reference>
<feature type="region of interest" description="Disordered" evidence="1">
    <location>
        <begin position="197"/>
        <end position="239"/>
    </location>
</feature>
<feature type="compositionally biased region" description="Acidic residues" evidence="1">
    <location>
        <begin position="218"/>
        <end position="232"/>
    </location>
</feature>
<proteinExistence type="predicted"/>
<dbReference type="Proteomes" id="UP000288216">
    <property type="component" value="Unassembled WGS sequence"/>
</dbReference>
<comment type="caution">
    <text evidence="2">The sequence shown here is derived from an EMBL/GenBank/DDBJ whole genome shotgun (WGS) entry which is preliminary data.</text>
</comment>
<evidence type="ECO:0000256" key="1">
    <source>
        <dbReference type="SAM" id="MobiDB-lite"/>
    </source>
</evidence>
<keyword evidence="3" id="KW-1185">Reference proteome</keyword>
<evidence type="ECO:0000313" key="2">
    <source>
        <dbReference type="EMBL" id="GCB85055.1"/>
    </source>
</evidence>
<gene>
    <name evidence="2" type="ORF">scyTo_0025700</name>
</gene>
<dbReference type="AlphaFoldDB" id="A0A401QI66"/>
<name>A0A401QI66_SCYTO</name>
<dbReference type="OrthoDB" id="7457481at2759"/>
<protein>
    <submittedName>
        <fullName evidence="2">Uncharacterized protein</fullName>
    </submittedName>
</protein>
<evidence type="ECO:0000313" key="3">
    <source>
        <dbReference type="Proteomes" id="UP000288216"/>
    </source>
</evidence>